<dbReference type="CDD" id="cd00291">
    <property type="entry name" value="SirA_YedF_YeeD"/>
    <property type="match status" value="1"/>
</dbReference>
<protein>
    <submittedName>
        <fullName evidence="2">Sulfurtransferase TusA family protein</fullName>
    </submittedName>
</protein>
<evidence type="ECO:0000313" key="3">
    <source>
        <dbReference type="Proteomes" id="UP000242351"/>
    </source>
</evidence>
<evidence type="ECO:0000259" key="1">
    <source>
        <dbReference type="Pfam" id="PF01206"/>
    </source>
</evidence>
<accession>A0A2H9UIV4</accession>
<dbReference type="Pfam" id="PF01206">
    <property type="entry name" value="TusA"/>
    <property type="match status" value="1"/>
</dbReference>
<feature type="domain" description="UPF0033" evidence="1">
    <location>
        <begin position="16"/>
        <end position="81"/>
    </location>
</feature>
<organism evidence="2 3">
    <name type="scientific">Acinetobacter pseudolwoffii</name>
    <dbReference type="NCBI Taxonomy" id="2053287"/>
    <lineage>
        <taxon>Bacteria</taxon>
        <taxon>Pseudomonadati</taxon>
        <taxon>Pseudomonadota</taxon>
        <taxon>Gammaproteobacteria</taxon>
        <taxon>Moraxellales</taxon>
        <taxon>Moraxellaceae</taxon>
        <taxon>Acinetobacter</taxon>
    </lineage>
</organism>
<dbReference type="SUPFAM" id="SSF64307">
    <property type="entry name" value="SirA-like"/>
    <property type="match status" value="1"/>
</dbReference>
<evidence type="ECO:0000313" key="2">
    <source>
        <dbReference type="EMBL" id="PJI31632.1"/>
    </source>
</evidence>
<dbReference type="InterPro" id="IPR001455">
    <property type="entry name" value="TusA-like"/>
</dbReference>
<reference evidence="2 3" key="1">
    <citation type="submission" date="2017-11" db="EMBL/GenBank/DDBJ databases">
        <authorList>
            <person name="Han C.G."/>
        </authorList>
    </citation>
    <scope>NUCLEOTIDE SEQUENCE [LARGE SCALE GENOMIC DNA]</scope>
    <source>
        <strain evidence="2 3">ANC 5347</strain>
    </source>
</reference>
<dbReference type="Proteomes" id="UP000242351">
    <property type="component" value="Unassembled WGS sequence"/>
</dbReference>
<reference evidence="2 3" key="2">
    <citation type="submission" date="2017-12" db="EMBL/GenBank/DDBJ databases">
        <title>Revising the taxonomy of the Acinetobacter lwoffii group: the description of Acinetobacter pseudolwoffii sp. nov. and emended description of Acinetobacter lwoffii.</title>
        <authorList>
            <person name="Nemec A."/>
        </authorList>
    </citation>
    <scope>NUCLEOTIDE SEQUENCE [LARGE SCALE GENOMIC DNA]</scope>
    <source>
        <strain evidence="2 3">ANC 5347</strain>
    </source>
</reference>
<dbReference type="AlphaFoldDB" id="A0A2H9UIV4"/>
<dbReference type="Gene3D" id="3.30.110.40">
    <property type="entry name" value="TusA-like domain"/>
    <property type="match status" value="1"/>
</dbReference>
<name>A0A2H9UIV4_9GAMM</name>
<dbReference type="InterPro" id="IPR036868">
    <property type="entry name" value="TusA-like_sf"/>
</dbReference>
<proteinExistence type="predicted"/>
<dbReference type="EMBL" id="PGOZ01000020">
    <property type="protein sequence ID" value="PJI31632.1"/>
    <property type="molecule type" value="Genomic_DNA"/>
</dbReference>
<gene>
    <name evidence="2" type="ORF">CU320_13195</name>
</gene>
<comment type="caution">
    <text evidence="2">The sequence shown here is derived from an EMBL/GenBank/DDBJ whole genome shotgun (WGS) entry which is preliminary data.</text>
</comment>
<dbReference type="GO" id="GO:0016740">
    <property type="term" value="F:transferase activity"/>
    <property type="evidence" value="ECO:0007669"/>
    <property type="project" value="UniProtKB-KW"/>
</dbReference>
<keyword evidence="2" id="KW-0808">Transferase</keyword>
<sequence length="82" mass="9473">MNETLMSQDPEQYCLIDAMGKPCPMPLLMLKRALKAGNQKTFLLKSSDPHSQTDISRYCQIHQLKLESRKISDSEFHYLIES</sequence>